<gene>
    <name evidence="2" type="ORF">GR170_25400</name>
</gene>
<feature type="transmembrane region" description="Helical" evidence="1">
    <location>
        <begin position="12"/>
        <end position="29"/>
    </location>
</feature>
<keyword evidence="1" id="KW-1133">Transmembrane helix</keyword>
<protein>
    <submittedName>
        <fullName evidence="2">Uncharacterized protein</fullName>
    </submittedName>
</protein>
<accession>A0A6L7GC94</accession>
<sequence>MSQILEVWYKRVSMGLLFILAGVMFGWLSEKSPDIVSSICDKGATPLWCLPVKLALVDFGLKAISYSLIFIGVFLSVFFTYIAELLGSILSFALLHVTNSKNAVIKAMEQGAISNDETSRIVVSILSRFMGYHDRNSESFAEFIVDRLLKQVQIDGGFWRRDYHAVIRVEELGPEEEGKFGRNYLRWHEINSFSVENSNRGGVYNYKSASTIELFDSTDPKKLLDAFSYDVRSGGEHIFSFNDHRESASEHDFAKPFEVGGLKMRIEDSEISIVVEKEIQIPHGSIDIVVDEESLISREDTTYELCLVEPTKRLTFRLNLPSGFKVFHHGCSGRRYGSYVADDVIVSQPGENRVGLDVYNWSLPGIATVLAWKPTEQ</sequence>
<reference evidence="2 3" key="1">
    <citation type="submission" date="2019-12" db="EMBL/GenBank/DDBJ databases">
        <authorList>
            <person name="Li M."/>
        </authorList>
    </citation>
    <scope>NUCLEOTIDE SEQUENCE [LARGE SCALE GENOMIC DNA]</scope>
    <source>
        <strain evidence="2 3">GBMRC 2024</strain>
    </source>
</reference>
<dbReference type="EMBL" id="WUMU01000051">
    <property type="protein sequence ID" value="MXN21168.1"/>
    <property type="molecule type" value="Genomic_DNA"/>
</dbReference>
<keyword evidence="1" id="KW-0472">Membrane</keyword>
<comment type="caution">
    <text evidence="2">The sequence shown here is derived from an EMBL/GenBank/DDBJ whole genome shotgun (WGS) entry which is preliminary data.</text>
</comment>
<evidence type="ECO:0000313" key="3">
    <source>
        <dbReference type="Proteomes" id="UP000477911"/>
    </source>
</evidence>
<dbReference type="Proteomes" id="UP000477911">
    <property type="component" value="Unassembled WGS sequence"/>
</dbReference>
<organism evidence="2 3">
    <name type="scientific">Pseudooceanicola albus</name>
    <dbReference type="NCBI Taxonomy" id="2692189"/>
    <lineage>
        <taxon>Bacteria</taxon>
        <taxon>Pseudomonadati</taxon>
        <taxon>Pseudomonadota</taxon>
        <taxon>Alphaproteobacteria</taxon>
        <taxon>Rhodobacterales</taxon>
        <taxon>Paracoccaceae</taxon>
        <taxon>Pseudooceanicola</taxon>
    </lineage>
</organism>
<keyword evidence="3" id="KW-1185">Reference proteome</keyword>
<proteinExistence type="predicted"/>
<feature type="transmembrane region" description="Helical" evidence="1">
    <location>
        <begin position="63"/>
        <end position="83"/>
    </location>
</feature>
<evidence type="ECO:0000256" key="1">
    <source>
        <dbReference type="SAM" id="Phobius"/>
    </source>
</evidence>
<dbReference type="AlphaFoldDB" id="A0A6L7GC94"/>
<name>A0A6L7GC94_9RHOB</name>
<evidence type="ECO:0000313" key="2">
    <source>
        <dbReference type="EMBL" id="MXN21168.1"/>
    </source>
</evidence>
<keyword evidence="1" id="KW-0812">Transmembrane</keyword>
<dbReference type="RefSeq" id="WP_160897279.1">
    <property type="nucleotide sequence ID" value="NZ_WUMU01000051.1"/>
</dbReference>